<organism evidence="5 6">
    <name type="scientific">Ornithinibacillus salinisoli</name>
    <dbReference type="NCBI Taxonomy" id="1848459"/>
    <lineage>
        <taxon>Bacteria</taxon>
        <taxon>Bacillati</taxon>
        <taxon>Bacillota</taxon>
        <taxon>Bacilli</taxon>
        <taxon>Bacillales</taxon>
        <taxon>Bacillaceae</taxon>
        <taxon>Ornithinibacillus</taxon>
    </lineage>
</organism>
<dbReference type="InterPro" id="IPR029063">
    <property type="entry name" value="SAM-dependent_MTases_sf"/>
</dbReference>
<feature type="domain" description="Type I restriction enzyme R protein N-terminal" evidence="4">
    <location>
        <begin position="83"/>
        <end position="192"/>
    </location>
</feature>
<keyword evidence="2" id="KW-0175">Coiled coil</keyword>
<dbReference type="PROSITE" id="PS00092">
    <property type="entry name" value="N6_MTASE"/>
    <property type="match status" value="1"/>
</dbReference>
<dbReference type="Gene3D" id="3.40.50.150">
    <property type="entry name" value="Vaccinia Virus protein VP39"/>
    <property type="match status" value="1"/>
</dbReference>
<dbReference type="InterPro" id="IPR052916">
    <property type="entry name" value="Type-I_RE_MTase_Subunit"/>
</dbReference>
<dbReference type="GO" id="GO:0032259">
    <property type="term" value="P:methylation"/>
    <property type="evidence" value="ECO:0007669"/>
    <property type="project" value="UniProtKB-KW"/>
</dbReference>
<dbReference type="InterPro" id="IPR003356">
    <property type="entry name" value="DNA_methylase_A-5"/>
</dbReference>
<reference evidence="6" key="1">
    <citation type="journal article" date="2019" name="Int. J. Syst. Evol. Microbiol.">
        <title>The Global Catalogue of Microorganisms (GCM) 10K type strain sequencing project: providing services to taxonomists for standard genome sequencing and annotation.</title>
        <authorList>
            <consortium name="The Broad Institute Genomics Platform"/>
            <consortium name="The Broad Institute Genome Sequencing Center for Infectious Disease"/>
            <person name="Wu L."/>
            <person name="Ma J."/>
        </authorList>
    </citation>
    <scope>NUCLEOTIDE SEQUENCE [LARGE SCALE GENOMIC DNA]</scope>
    <source>
        <strain evidence="6">R28</strain>
    </source>
</reference>
<accession>A0ABW4W4G0</accession>
<dbReference type="GO" id="GO:0008168">
    <property type="term" value="F:methyltransferase activity"/>
    <property type="evidence" value="ECO:0007669"/>
    <property type="project" value="UniProtKB-KW"/>
</dbReference>
<evidence type="ECO:0000259" key="3">
    <source>
        <dbReference type="Pfam" id="PF02384"/>
    </source>
</evidence>
<evidence type="ECO:0000256" key="1">
    <source>
        <dbReference type="ARBA" id="ARBA00022747"/>
    </source>
</evidence>
<dbReference type="SUPFAM" id="SSF53335">
    <property type="entry name" value="S-adenosyl-L-methionine-dependent methyltransferases"/>
    <property type="match status" value="1"/>
</dbReference>
<dbReference type="Pfam" id="PF13588">
    <property type="entry name" value="HSDR_N_2"/>
    <property type="match status" value="1"/>
</dbReference>
<dbReference type="PANTHER" id="PTHR42998:SF1">
    <property type="entry name" value="TYPE I RESTRICTION ENZYME HINDI METHYLASE SUBUNIT"/>
    <property type="match status" value="1"/>
</dbReference>
<dbReference type="InterPro" id="IPR029464">
    <property type="entry name" value="HSDR_N"/>
</dbReference>
<keyword evidence="5" id="KW-0808">Transferase</keyword>
<comment type="caution">
    <text evidence="5">The sequence shown here is derived from an EMBL/GenBank/DDBJ whole genome shotgun (WGS) entry which is preliminary data.</text>
</comment>
<dbReference type="Proteomes" id="UP001597383">
    <property type="component" value="Unassembled WGS sequence"/>
</dbReference>
<proteinExistence type="predicted"/>
<keyword evidence="6" id="KW-1185">Reference proteome</keyword>
<feature type="domain" description="DNA methylase adenine-specific" evidence="3">
    <location>
        <begin position="328"/>
        <end position="619"/>
    </location>
</feature>
<protein>
    <submittedName>
        <fullName evidence="5">N-6 DNA methylase</fullName>
    </submittedName>
</protein>
<sequence>MSNTRILSTTEVLELIFKDPKVRYELLEFLNLDKEIEDIINIYPKKVSAGKDSGKVKYFIKSFKNFYSGKEEIQVYSEGKSNPEEIVRQLWLYKLHSVYGYQWDEIIVEKPIQAGVEIGTKSADILVTRKDKVTPKIIIEVKKPNRKDGIGQLKSYLNVEGSPIGVWSNGSERIILYRPYPKEFDDTLTDIPNRDQEPNDLLEAVLTLDKLSSNFNFKKIIQDLEELVLADSGKDEFNEIFKLIFAKIWDEKEAEENQRDRPNKELKFKKSLDPETTYNTINQLFQNASSEWPGIFKEGERIELKSDHLSVCIGPMVNIRLMGSNMRIMDDAFEYLLPTEAKKKKGQFFTPRFVIDMCVKMLNPKSREYVIDPACGSAGFLLHAMEWCYPANNSDERLIRMSRYASKYLWGIDLEERAAKTSRALMLIAGDGHTKIFGPDVSGLNPKEWFDTRSGKSLMEELRKERLLKNMPAVDIDITDPSDAWSYFDELQFDIVLSNPPFAGEIKNKSLLEHFELAKPALSRARGGKVPKEERDVLFIERIIKMLKPGGRAAIILPQGKFNNSSLNFIRNWIQKEARILAVIGLHPNTFKPHTGTKTSALFIQKYTSSELEQIKRVEEEVETRCPDYEEIINALLKAHNEEDEIKDEVIPEEIAELIQEEFGQVEVDIELDDGETDTNESDDIQESLAIEDIIENAEEFLENLKIEYEEIEKERELINQQIQELREGFFAEIEKISKEWVGLKKDLNVHLKPIKAKHKEIESEFRASFQEARKQLTNRKNSVTKSILQAEINLKSLTNKGRLELIKNDSKLLEKLKERFIIGEVATILDYPIFMAVSEVGGKNNSGDYVYVLNADGSISKNQDGPIVDQDLVNYNISIDDLNEIDNINESELNVAEAFIKFAKEQKFSFWED</sequence>
<evidence type="ECO:0000259" key="4">
    <source>
        <dbReference type="Pfam" id="PF13588"/>
    </source>
</evidence>
<dbReference type="PANTHER" id="PTHR42998">
    <property type="entry name" value="TYPE I RESTRICTION ENZYME HINDVIIP M PROTEIN-RELATED"/>
    <property type="match status" value="1"/>
</dbReference>
<keyword evidence="1" id="KW-0680">Restriction system</keyword>
<gene>
    <name evidence="5" type="ORF">ACFSJF_20270</name>
</gene>
<dbReference type="Pfam" id="PF02384">
    <property type="entry name" value="N6_Mtase"/>
    <property type="match status" value="1"/>
</dbReference>
<evidence type="ECO:0000313" key="6">
    <source>
        <dbReference type="Proteomes" id="UP001597383"/>
    </source>
</evidence>
<dbReference type="RefSeq" id="WP_377558657.1">
    <property type="nucleotide sequence ID" value="NZ_JBHUHQ010000040.1"/>
</dbReference>
<name>A0ABW4W4G0_9BACI</name>
<evidence type="ECO:0000256" key="2">
    <source>
        <dbReference type="SAM" id="Coils"/>
    </source>
</evidence>
<evidence type="ECO:0000313" key="5">
    <source>
        <dbReference type="EMBL" id="MFD2046608.1"/>
    </source>
</evidence>
<dbReference type="EMBL" id="JBHUHQ010000040">
    <property type="protein sequence ID" value="MFD2046608.1"/>
    <property type="molecule type" value="Genomic_DNA"/>
</dbReference>
<feature type="coiled-coil region" evidence="2">
    <location>
        <begin position="695"/>
        <end position="729"/>
    </location>
</feature>
<dbReference type="InterPro" id="IPR002052">
    <property type="entry name" value="DNA_methylase_N6_adenine_CS"/>
</dbReference>
<keyword evidence="5" id="KW-0489">Methyltransferase</keyword>
<dbReference type="PRINTS" id="PR00507">
    <property type="entry name" value="N12N6MTFRASE"/>
</dbReference>